<name>A0ACC0Q9S7_RHOML</name>
<protein>
    <submittedName>
        <fullName evidence="1">Uncharacterized protein</fullName>
    </submittedName>
</protein>
<comment type="caution">
    <text evidence="1">The sequence shown here is derived from an EMBL/GenBank/DDBJ whole genome shotgun (WGS) entry which is preliminary data.</text>
</comment>
<evidence type="ECO:0000313" key="1">
    <source>
        <dbReference type="EMBL" id="KAI8574616.1"/>
    </source>
</evidence>
<sequence length="122" mass="13617">MSSSSTNNRGDDREKPQGPLYDPTTPNCHCGMWADLRIAGPNSKHKGSLYYSCSKTQERCKYFKWCLPISGYAEVSTNNEAHVVVLATKVDLLEQRVPFMKNIINGLLCCLFGAILIIFLKG</sequence>
<gene>
    <name evidence="1" type="ORF">RHMOL_Rhmol01G0368000</name>
</gene>
<accession>A0ACC0Q9S7</accession>
<dbReference type="EMBL" id="CM046388">
    <property type="protein sequence ID" value="KAI8574616.1"/>
    <property type="molecule type" value="Genomic_DNA"/>
</dbReference>
<dbReference type="Proteomes" id="UP001062846">
    <property type="component" value="Chromosome 1"/>
</dbReference>
<reference evidence="1" key="1">
    <citation type="submission" date="2022-02" db="EMBL/GenBank/DDBJ databases">
        <title>Plant Genome Project.</title>
        <authorList>
            <person name="Zhang R.-G."/>
        </authorList>
    </citation>
    <scope>NUCLEOTIDE SEQUENCE</scope>
    <source>
        <strain evidence="1">AT1</strain>
    </source>
</reference>
<proteinExistence type="predicted"/>
<keyword evidence="2" id="KW-1185">Reference proteome</keyword>
<evidence type="ECO:0000313" key="2">
    <source>
        <dbReference type="Proteomes" id="UP001062846"/>
    </source>
</evidence>
<organism evidence="1 2">
    <name type="scientific">Rhododendron molle</name>
    <name type="common">Chinese azalea</name>
    <name type="synonym">Azalea mollis</name>
    <dbReference type="NCBI Taxonomy" id="49168"/>
    <lineage>
        <taxon>Eukaryota</taxon>
        <taxon>Viridiplantae</taxon>
        <taxon>Streptophyta</taxon>
        <taxon>Embryophyta</taxon>
        <taxon>Tracheophyta</taxon>
        <taxon>Spermatophyta</taxon>
        <taxon>Magnoliopsida</taxon>
        <taxon>eudicotyledons</taxon>
        <taxon>Gunneridae</taxon>
        <taxon>Pentapetalae</taxon>
        <taxon>asterids</taxon>
        <taxon>Ericales</taxon>
        <taxon>Ericaceae</taxon>
        <taxon>Ericoideae</taxon>
        <taxon>Rhodoreae</taxon>
        <taxon>Rhododendron</taxon>
    </lineage>
</organism>